<evidence type="ECO:0000313" key="1">
    <source>
        <dbReference type="EMBL" id="KKW28224.1"/>
    </source>
</evidence>
<evidence type="ECO:0000313" key="2">
    <source>
        <dbReference type="Proteomes" id="UP000034846"/>
    </source>
</evidence>
<reference evidence="1 2" key="1">
    <citation type="journal article" date="2015" name="Nature">
        <title>rRNA introns, odd ribosomes, and small enigmatic genomes across a large radiation of phyla.</title>
        <authorList>
            <person name="Brown C.T."/>
            <person name="Hug L.A."/>
            <person name="Thomas B.C."/>
            <person name="Sharon I."/>
            <person name="Castelle C.J."/>
            <person name="Singh A."/>
            <person name="Wilkins M.J."/>
            <person name="Williams K.H."/>
            <person name="Banfield J.F."/>
        </authorList>
    </citation>
    <scope>NUCLEOTIDE SEQUENCE [LARGE SCALE GENOMIC DNA]</scope>
</reference>
<comment type="caution">
    <text evidence="1">The sequence shown here is derived from an EMBL/GenBank/DDBJ whole genome shotgun (WGS) entry which is preliminary data.</text>
</comment>
<accession>A0A0G2A7D2</accession>
<dbReference type="AlphaFoldDB" id="A0A0G2A7D2"/>
<protein>
    <submittedName>
        <fullName evidence="1">Uncharacterized protein</fullName>
    </submittedName>
</protein>
<organism evidence="1 2">
    <name type="scientific">Candidatus Uhrbacteria bacterium GW2011_GWD2_52_7</name>
    <dbReference type="NCBI Taxonomy" id="1618989"/>
    <lineage>
        <taxon>Bacteria</taxon>
        <taxon>Candidatus Uhriibacteriota</taxon>
    </lineage>
</organism>
<gene>
    <name evidence="1" type="ORF">UY72_C0080G0012</name>
</gene>
<proteinExistence type="predicted"/>
<dbReference type="EMBL" id="LCRD01000080">
    <property type="protein sequence ID" value="KKW28224.1"/>
    <property type="molecule type" value="Genomic_DNA"/>
</dbReference>
<name>A0A0G2A7D2_9BACT</name>
<sequence>MSTKRLSRSAVECGHNASERLHAKLRNRALRHGARQMLNHSVMSAEEACERIAGLNPWLPYRDDDDYAWSAIRQFLERYIDRPWDAAYAAFCARFRSSDGRARYAFRSATLFIRHAHEPGARYADLVIDESGFLRRGREWRATLEII</sequence>
<dbReference type="Proteomes" id="UP000034846">
    <property type="component" value="Unassembled WGS sequence"/>
</dbReference>